<evidence type="ECO:0000313" key="8">
    <source>
        <dbReference type="Ensembl" id="ENSAPLP00000031194.1"/>
    </source>
</evidence>
<keyword evidence="5 6" id="KW-0539">Nucleus</keyword>
<keyword evidence="4 6" id="KW-0698">rRNA processing</keyword>
<comment type="similarity">
    <text evidence="2 6">Belongs to the RRP36 family.</text>
</comment>
<evidence type="ECO:0000256" key="6">
    <source>
        <dbReference type="RuleBase" id="RU368027"/>
    </source>
</evidence>
<keyword evidence="9" id="KW-1185">Reference proteome</keyword>
<organism evidence="8 9">
    <name type="scientific">Anas platyrhynchos platyrhynchos</name>
    <name type="common">Northern mallard</name>
    <dbReference type="NCBI Taxonomy" id="8840"/>
    <lineage>
        <taxon>Eukaryota</taxon>
        <taxon>Metazoa</taxon>
        <taxon>Chordata</taxon>
        <taxon>Craniata</taxon>
        <taxon>Vertebrata</taxon>
        <taxon>Euteleostomi</taxon>
        <taxon>Archelosauria</taxon>
        <taxon>Archosauria</taxon>
        <taxon>Dinosauria</taxon>
        <taxon>Saurischia</taxon>
        <taxon>Theropoda</taxon>
        <taxon>Coelurosauria</taxon>
        <taxon>Aves</taxon>
        <taxon>Neognathae</taxon>
        <taxon>Galloanserae</taxon>
        <taxon>Anseriformes</taxon>
        <taxon>Anatidae</taxon>
        <taxon>Anatinae</taxon>
        <taxon>Anas</taxon>
    </lineage>
</organism>
<dbReference type="GO" id="GO:0000462">
    <property type="term" value="P:maturation of SSU-rRNA from tricistronic rRNA transcript (SSU-rRNA, 5.8S rRNA, LSU-rRNA)"/>
    <property type="evidence" value="ECO:0007669"/>
    <property type="project" value="TreeGrafter"/>
</dbReference>
<proteinExistence type="inferred from homology"/>
<dbReference type="GO" id="GO:0005730">
    <property type="term" value="C:nucleolus"/>
    <property type="evidence" value="ECO:0007669"/>
    <property type="project" value="UniProtKB-SubCell"/>
</dbReference>
<dbReference type="GeneTree" id="ENSGT00940000157952"/>
<feature type="region of interest" description="Disordered" evidence="7">
    <location>
        <begin position="144"/>
        <end position="163"/>
    </location>
</feature>
<dbReference type="Ensembl" id="ENSAPLT00000022019.1">
    <property type="protein sequence ID" value="ENSAPLP00000031194.1"/>
    <property type="gene ID" value="ENSAPLG00000018940.1"/>
</dbReference>
<dbReference type="Proteomes" id="UP000016666">
    <property type="component" value="Chromosome 3"/>
</dbReference>
<feature type="region of interest" description="Disordered" evidence="7">
    <location>
        <begin position="209"/>
        <end position="229"/>
    </location>
</feature>
<name>A0A493TZG7_ANAPP</name>
<dbReference type="PANTHER" id="PTHR21738">
    <property type="entry name" value="RIBOSOMAL RNA PROCESSING PROTEIN 36 HOMOLOG"/>
    <property type="match status" value="1"/>
</dbReference>
<dbReference type="InterPro" id="IPR009292">
    <property type="entry name" value="RRP36"/>
</dbReference>
<comment type="subcellular location">
    <subcellularLocation>
        <location evidence="1 6">Nucleus</location>
        <location evidence="1 6">Nucleolus</location>
    </subcellularLocation>
</comment>
<dbReference type="GO" id="GO:0030686">
    <property type="term" value="C:90S preribosome"/>
    <property type="evidence" value="ECO:0007669"/>
    <property type="project" value="TreeGrafter"/>
</dbReference>
<keyword evidence="6" id="KW-0687">Ribonucleoprotein</keyword>
<evidence type="ECO:0000256" key="1">
    <source>
        <dbReference type="ARBA" id="ARBA00004604"/>
    </source>
</evidence>
<protein>
    <recommendedName>
        <fullName evidence="6">rRNA biogenesis protein RRP36</fullName>
    </recommendedName>
</protein>
<reference evidence="8 9" key="1">
    <citation type="submission" date="2017-10" db="EMBL/GenBank/DDBJ databases">
        <title>A new Pekin duck reference genome.</title>
        <authorList>
            <person name="Hou Z.-C."/>
            <person name="Zhou Z.-K."/>
            <person name="Zhu F."/>
            <person name="Hou S.-S."/>
        </authorList>
    </citation>
    <scope>NUCLEOTIDE SEQUENCE [LARGE SCALE GENOMIC DNA]</scope>
</reference>
<evidence type="ECO:0000256" key="5">
    <source>
        <dbReference type="ARBA" id="ARBA00023242"/>
    </source>
</evidence>
<evidence type="ECO:0000256" key="3">
    <source>
        <dbReference type="ARBA" id="ARBA00022517"/>
    </source>
</evidence>
<sequence>MPREAVWFRCVLLSLPDPCFMSFEERLQLQSGTRTRVSKQVTGGKKTAKPAVNMFFFSSFRPVEMSAKKPVPFLRQVVPVTKKVGYRDPRFDDLSGEYKPEVFMKTYSFLDAIKKQEKEVMLYFMPVLGQENLAWQEQLPQRPFTQQEQAQKKQQKQRERELSFKRRQRELAKQGKKPFFLKKSEKRKLELAEKYAELKRSGKLESFLSKKRKRNAIKDKRRLPSQKNL</sequence>
<reference evidence="8" key="2">
    <citation type="submission" date="2025-08" db="UniProtKB">
        <authorList>
            <consortium name="Ensembl"/>
        </authorList>
    </citation>
    <scope>IDENTIFICATION</scope>
</reference>
<evidence type="ECO:0000256" key="4">
    <source>
        <dbReference type="ARBA" id="ARBA00022552"/>
    </source>
</evidence>
<dbReference type="AlphaFoldDB" id="A0A493TZG7"/>
<reference evidence="8" key="3">
    <citation type="submission" date="2025-09" db="UniProtKB">
        <authorList>
            <consortium name="Ensembl"/>
        </authorList>
    </citation>
    <scope>IDENTIFICATION</scope>
</reference>
<dbReference type="STRING" id="8840.ENSAPLP00000031194"/>
<comment type="subunit">
    <text evidence="6">Associates with 90S and pre-40S pre-ribosomal particles.</text>
</comment>
<evidence type="ECO:0000313" key="9">
    <source>
        <dbReference type="Proteomes" id="UP000016666"/>
    </source>
</evidence>
<evidence type="ECO:0000256" key="2">
    <source>
        <dbReference type="ARBA" id="ARBA00009418"/>
    </source>
</evidence>
<dbReference type="Pfam" id="PF06102">
    <property type="entry name" value="RRP36"/>
    <property type="match status" value="1"/>
</dbReference>
<keyword evidence="3 6" id="KW-0690">Ribosome biogenesis</keyword>
<accession>A0A493TZG7</accession>
<dbReference type="PANTHER" id="PTHR21738:SF0">
    <property type="entry name" value="RIBOSOMAL RNA PROCESSING PROTEIN 36 HOMOLOG"/>
    <property type="match status" value="1"/>
</dbReference>
<comment type="function">
    <text evidence="6">Component of the 90S pre-ribosome involved in the maturation of rRNAs. Required for early cleavages of the pre-RNAs in the 40S ribosomal subunit maturation pathway.</text>
</comment>
<evidence type="ECO:0000256" key="7">
    <source>
        <dbReference type="SAM" id="MobiDB-lite"/>
    </source>
</evidence>